<reference evidence="1" key="1">
    <citation type="submission" date="2020-04" db="EMBL/GenBank/DDBJ databases">
        <authorList>
            <person name="Chiriac C."/>
            <person name="Salcher M."/>
            <person name="Ghai R."/>
            <person name="Kavagutti S V."/>
        </authorList>
    </citation>
    <scope>NUCLEOTIDE SEQUENCE</scope>
</reference>
<accession>A0A6J5NG37</accession>
<evidence type="ECO:0000313" key="1">
    <source>
        <dbReference type="EMBL" id="CAB4154414.1"/>
    </source>
</evidence>
<name>A0A6J5NG37_9CAUD</name>
<sequence>MGRPTELKPADSAALIETVWGYESAFEYYVHAGGVSPIGDQDGGLARCMGQIHTWKGNKHLPTKADHQALAGTDAEATRRCAQITLAYFWAHAQRCLRVGVRKDRWARPLEQWEAAKLFAAYGAGRCAPVGRRHKGRALTFGRLRSQIWQQLDYVDESHGQAYR</sequence>
<gene>
    <name evidence="1" type="ORF">UFOVP650_3</name>
</gene>
<organism evidence="1">
    <name type="scientific">uncultured Caudovirales phage</name>
    <dbReference type="NCBI Taxonomy" id="2100421"/>
    <lineage>
        <taxon>Viruses</taxon>
        <taxon>Duplodnaviria</taxon>
        <taxon>Heunggongvirae</taxon>
        <taxon>Uroviricota</taxon>
        <taxon>Caudoviricetes</taxon>
        <taxon>Peduoviridae</taxon>
        <taxon>Maltschvirus</taxon>
        <taxon>Maltschvirus maltsch</taxon>
    </lineage>
</organism>
<proteinExistence type="predicted"/>
<dbReference type="EMBL" id="LR796623">
    <property type="protein sequence ID" value="CAB4154414.1"/>
    <property type="molecule type" value="Genomic_DNA"/>
</dbReference>
<protein>
    <submittedName>
        <fullName evidence="1">Uncharacterized protein</fullName>
    </submittedName>
</protein>